<dbReference type="EMBL" id="QBKP01000020">
    <property type="protein sequence ID" value="PTX45793.1"/>
    <property type="molecule type" value="Genomic_DNA"/>
</dbReference>
<accession>A0A2T6APP4</accession>
<proteinExistence type="inferred from homology"/>
<comment type="caution">
    <text evidence="5">The sequence shown here is derived from an EMBL/GenBank/DDBJ whole genome shotgun (WGS) entry which is preliminary data.</text>
</comment>
<keyword evidence="3 4" id="KW-0456">Lyase</keyword>
<organism evidence="5 6">
    <name type="scientific">Gemmobacter caeni</name>
    <dbReference type="NCBI Taxonomy" id="589035"/>
    <lineage>
        <taxon>Bacteria</taxon>
        <taxon>Pseudomonadati</taxon>
        <taxon>Pseudomonadota</taxon>
        <taxon>Alphaproteobacteria</taxon>
        <taxon>Rhodobacterales</taxon>
        <taxon>Paracoccaceae</taxon>
        <taxon>Gemmobacter</taxon>
    </lineage>
</organism>
<dbReference type="Gene3D" id="3.30.1360.20">
    <property type="entry name" value="Transcriptional coactivator/pterin dehydratase"/>
    <property type="match status" value="1"/>
</dbReference>
<keyword evidence="6" id="KW-1185">Reference proteome</keyword>
<dbReference type="HAMAP" id="MF_00434">
    <property type="entry name" value="Pterin_4_alpha"/>
    <property type="match status" value="1"/>
</dbReference>
<dbReference type="GO" id="GO:0006729">
    <property type="term" value="P:tetrahydrobiopterin biosynthetic process"/>
    <property type="evidence" value="ECO:0007669"/>
    <property type="project" value="InterPro"/>
</dbReference>
<evidence type="ECO:0000313" key="5">
    <source>
        <dbReference type="EMBL" id="PTX45793.1"/>
    </source>
</evidence>
<dbReference type="SUPFAM" id="SSF55248">
    <property type="entry name" value="PCD-like"/>
    <property type="match status" value="1"/>
</dbReference>
<dbReference type="InterPro" id="IPR036428">
    <property type="entry name" value="PCD_sf"/>
</dbReference>
<dbReference type="Pfam" id="PF01329">
    <property type="entry name" value="Pterin_4a"/>
    <property type="match status" value="1"/>
</dbReference>
<sequence>MSTPPLSEDARATALPPLMETGWQPVPGRDAIRKIWRFKGFSEAWGFMSRAALAAERLNHHPEWFNAFNIVDVTLTTHDCGGLSDLDVKLANRMDKLAGAAAVEHDHTSRTACLCETRPGQG</sequence>
<protein>
    <recommendedName>
        <fullName evidence="4">Putative pterin-4-alpha-carbinolamine dehydratase</fullName>
        <shortName evidence="4">PHS</shortName>
        <ecNumber evidence="4">4.2.1.96</ecNumber>
    </recommendedName>
    <alternativeName>
        <fullName evidence="4">4-alpha-hydroxy-tetrahydropterin dehydratase</fullName>
    </alternativeName>
    <alternativeName>
        <fullName evidence="4">Pterin carbinolamine dehydratase</fullName>
        <shortName evidence="4">PCD</shortName>
    </alternativeName>
</protein>
<dbReference type="Proteomes" id="UP000244224">
    <property type="component" value="Unassembled WGS sequence"/>
</dbReference>
<dbReference type="AlphaFoldDB" id="A0A2T6APP4"/>
<evidence type="ECO:0000256" key="2">
    <source>
        <dbReference type="ARBA" id="ARBA00006472"/>
    </source>
</evidence>
<comment type="catalytic activity">
    <reaction evidence="1 4">
        <text>(4aS,6R)-4a-hydroxy-L-erythro-5,6,7,8-tetrahydrobiopterin = (6R)-L-erythro-6,7-dihydrobiopterin + H2O</text>
        <dbReference type="Rhea" id="RHEA:11920"/>
        <dbReference type="ChEBI" id="CHEBI:15377"/>
        <dbReference type="ChEBI" id="CHEBI:15642"/>
        <dbReference type="ChEBI" id="CHEBI:43120"/>
        <dbReference type="EC" id="4.2.1.96"/>
    </reaction>
</comment>
<dbReference type="PANTHER" id="PTHR12599">
    <property type="entry name" value="PTERIN-4-ALPHA-CARBINOLAMINE DEHYDRATASE"/>
    <property type="match status" value="1"/>
</dbReference>
<dbReference type="CDD" id="cd00914">
    <property type="entry name" value="PCD_DCoH_subfamily_b"/>
    <property type="match status" value="1"/>
</dbReference>
<gene>
    <name evidence="5" type="ORF">C8N34_12033</name>
</gene>
<dbReference type="InterPro" id="IPR001533">
    <property type="entry name" value="Pterin_deHydtase"/>
</dbReference>
<name>A0A2T6APP4_9RHOB</name>
<evidence type="ECO:0000256" key="1">
    <source>
        <dbReference type="ARBA" id="ARBA00001554"/>
    </source>
</evidence>
<dbReference type="PANTHER" id="PTHR12599:SF0">
    <property type="entry name" value="PTERIN-4-ALPHA-CARBINOLAMINE DEHYDRATASE"/>
    <property type="match status" value="1"/>
</dbReference>
<evidence type="ECO:0000256" key="3">
    <source>
        <dbReference type="ARBA" id="ARBA00023239"/>
    </source>
</evidence>
<dbReference type="RefSeq" id="WP_108130472.1">
    <property type="nucleotide sequence ID" value="NZ_QBKP01000020.1"/>
</dbReference>
<evidence type="ECO:0000256" key="4">
    <source>
        <dbReference type="HAMAP-Rule" id="MF_00434"/>
    </source>
</evidence>
<dbReference type="EC" id="4.2.1.96" evidence="4"/>
<dbReference type="OrthoDB" id="9794987at2"/>
<dbReference type="GO" id="GO:0008124">
    <property type="term" value="F:4-alpha-hydroxytetrahydrobiopterin dehydratase activity"/>
    <property type="evidence" value="ECO:0007669"/>
    <property type="project" value="UniProtKB-UniRule"/>
</dbReference>
<evidence type="ECO:0000313" key="6">
    <source>
        <dbReference type="Proteomes" id="UP000244224"/>
    </source>
</evidence>
<comment type="similarity">
    <text evidence="2 4">Belongs to the pterin-4-alpha-carbinolamine dehydratase family.</text>
</comment>
<dbReference type="NCBIfam" id="NF002018">
    <property type="entry name" value="PRK00823.1-3"/>
    <property type="match status" value="1"/>
</dbReference>
<reference evidence="5 6" key="1">
    <citation type="submission" date="2018-04" db="EMBL/GenBank/DDBJ databases">
        <title>Genomic Encyclopedia of Archaeal and Bacterial Type Strains, Phase II (KMG-II): from individual species to whole genera.</title>
        <authorList>
            <person name="Goeker M."/>
        </authorList>
    </citation>
    <scope>NUCLEOTIDE SEQUENCE [LARGE SCALE GENOMIC DNA]</scope>
    <source>
        <strain evidence="5 6">DSM 21823</strain>
    </source>
</reference>